<accession>A0A183UP86</accession>
<evidence type="ECO:0000313" key="5">
    <source>
        <dbReference type="WBParaSite" id="TCNE_0001030601-mRNA-1"/>
    </source>
</evidence>
<reference evidence="3 4" key="2">
    <citation type="submission" date="2018-11" db="EMBL/GenBank/DDBJ databases">
        <authorList>
            <consortium name="Pathogen Informatics"/>
        </authorList>
    </citation>
    <scope>NUCLEOTIDE SEQUENCE [LARGE SCALE GENOMIC DNA]</scope>
</reference>
<gene>
    <name evidence="3" type="ORF">TCNE_LOCUS10306</name>
</gene>
<evidence type="ECO:0000256" key="2">
    <source>
        <dbReference type="SAM" id="MobiDB-lite"/>
    </source>
</evidence>
<dbReference type="AlphaFoldDB" id="A0A183UP86"/>
<dbReference type="Proteomes" id="UP000050794">
    <property type="component" value="Unassembled WGS sequence"/>
</dbReference>
<dbReference type="WBParaSite" id="TCNE_0001030601-mRNA-1">
    <property type="protein sequence ID" value="TCNE_0001030601-mRNA-1"/>
    <property type="gene ID" value="TCNE_0001030601"/>
</dbReference>
<feature type="coiled-coil region" evidence="1">
    <location>
        <begin position="55"/>
        <end position="127"/>
    </location>
</feature>
<keyword evidence="4" id="KW-1185">Reference proteome</keyword>
<organism evidence="4 5">
    <name type="scientific">Toxocara canis</name>
    <name type="common">Canine roundworm</name>
    <dbReference type="NCBI Taxonomy" id="6265"/>
    <lineage>
        <taxon>Eukaryota</taxon>
        <taxon>Metazoa</taxon>
        <taxon>Ecdysozoa</taxon>
        <taxon>Nematoda</taxon>
        <taxon>Chromadorea</taxon>
        <taxon>Rhabditida</taxon>
        <taxon>Spirurina</taxon>
        <taxon>Ascaridomorpha</taxon>
        <taxon>Ascaridoidea</taxon>
        <taxon>Toxocaridae</taxon>
        <taxon>Toxocara</taxon>
    </lineage>
</organism>
<protein>
    <submittedName>
        <fullName evidence="5">Spore coat protein</fullName>
    </submittedName>
</protein>
<proteinExistence type="predicted"/>
<keyword evidence="1" id="KW-0175">Coiled coil</keyword>
<reference evidence="5" key="1">
    <citation type="submission" date="2016-06" db="UniProtKB">
        <authorList>
            <consortium name="WormBaseParasite"/>
        </authorList>
    </citation>
    <scope>IDENTIFICATION</scope>
</reference>
<evidence type="ECO:0000313" key="3">
    <source>
        <dbReference type="EMBL" id="VDM41627.1"/>
    </source>
</evidence>
<evidence type="ECO:0000313" key="4">
    <source>
        <dbReference type="Proteomes" id="UP000050794"/>
    </source>
</evidence>
<sequence length="239" mass="26054">MMAAWNNVNNGGFGGSGVAGNWNGPTTGPDKSSNNNLNAGGNFNYNNNSDLNMALNNFNNTMNAYTNNMNNLINSMNAVNAAHRENMANAFNRINQARSRNEMEQIIMEMNANTQQALSAINNLNDNVTNTAFANAFNPNNMQNCQWSSSFNKDVSYSFRNANNVAGNCCNDPCCNRNCNNCWNCNNCFNCPGPTRGSFSVSQSGFSGSNPAVRHCSSKLVRNGLFSALAERSILPRHN</sequence>
<name>A0A183UP86_TOXCA</name>
<dbReference type="EMBL" id="UYWY01020454">
    <property type="protein sequence ID" value="VDM41627.1"/>
    <property type="molecule type" value="Genomic_DNA"/>
</dbReference>
<feature type="region of interest" description="Disordered" evidence="2">
    <location>
        <begin position="20"/>
        <end position="41"/>
    </location>
</feature>
<evidence type="ECO:0000256" key="1">
    <source>
        <dbReference type="SAM" id="Coils"/>
    </source>
</evidence>